<dbReference type="Proteomes" id="UP000468591">
    <property type="component" value="Unassembled WGS sequence"/>
</dbReference>
<evidence type="ECO:0000313" key="3">
    <source>
        <dbReference type="EMBL" id="NEK22674.1"/>
    </source>
</evidence>
<feature type="transmembrane region" description="Helical" evidence="1">
    <location>
        <begin position="20"/>
        <end position="37"/>
    </location>
</feature>
<dbReference type="Gene3D" id="3.40.50.410">
    <property type="entry name" value="von Willebrand factor, type A domain"/>
    <property type="match status" value="1"/>
</dbReference>
<keyword evidence="1" id="KW-0812">Transmembrane</keyword>
<evidence type="ECO:0000259" key="2">
    <source>
        <dbReference type="PROSITE" id="PS50234"/>
    </source>
</evidence>
<dbReference type="EMBL" id="JAABNT010000005">
    <property type="protein sequence ID" value="NEK22674.1"/>
    <property type="molecule type" value="Genomic_DNA"/>
</dbReference>
<dbReference type="AlphaFoldDB" id="A0A6P0CE66"/>
<comment type="caution">
    <text evidence="3">The sequence shown here is derived from an EMBL/GenBank/DDBJ whole genome shotgun (WGS) entry which is preliminary data.</text>
</comment>
<reference evidence="3 4" key="1">
    <citation type="submission" date="2020-01" db="EMBL/GenBank/DDBJ databases">
        <title>Sulfitobacter sediminilitoris sp. nov., isolated from a tidal flat.</title>
        <authorList>
            <person name="Park S."/>
            <person name="Yoon J.-H."/>
        </authorList>
    </citation>
    <scope>NUCLEOTIDE SEQUENCE [LARGE SCALE GENOMIC DNA]</scope>
    <source>
        <strain evidence="3 4">JBTF-M27</strain>
    </source>
</reference>
<evidence type="ECO:0000313" key="4">
    <source>
        <dbReference type="Proteomes" id="UP000468591"/>
    </source>
</evidence>
<keyword evidence="1" id="KW-0472">Membrane</keyword>
<gene>
    <name evidence="3" type="ORF">GV827_09675</name>
</gene>
<dbReference type="InterPro" id="IPR010607">
    <property type="entry name" value="DUF1194"/>
</dbReference>
<dbReference type="InterPro" id="IPR036465">
    <property type="entry name" value="vWFA_dom_sf"/>
</dbReference>
<sequence>MICKVLPQDTTISHVRVPVGIAKTVVILFFLIAALTWPSSTKAQMTEVDLELVLLVDVSRSMSEDELELQRRGYAEALVSEDVFKAVQSGLLQTLALTYVEWAGSQQIVVDWQLIQTREDLDAFAEQLTVKFDPALRRTSISGALAFAADHIEYNTYRGLRRVIDISGDGPNNLGPLVTRARDATVAKGITINGLPLMTDDGAFSNFYLERLDIYYQTCVIGGPGAFVIPVYVWPDFADAVRRKLVLEIAGYAPPARIIRAQSPARDPRDCQVGEKIWRDFQQNRFWDP</sequence>
<feature type="domain" description="VWFA" evidence="2">
    <location>
        <begin position="51"/>
        <end position="249"/>
    </location>
</feature>
<proteinExistence type="predicted"/>
<evidence type="ECO:0000256" key="1">
    <source>
        <dbReference type="SAM" id="Phobius"/>
    </source>
</evidence>
<dbReference type="Pfam" id="PF06707">
    <property type="entry name" value="DUF1194"/>
    <property type="match status" value="1"/>
</dbReference>
<keyword evidence="1" id="KW-1133">Transmembrane helix</keyword>
<dbReference type="PROSITE" id="PS50234">
    <property type="entry name" value="VWFA"/>
    <property type="match status" value="1"/>
</dbReference>
<accession>A0A6P0CE66</accession>
<protein>
    <submittedName>
        <fullName evidence="3">DUF1194 domain-containing protein</fullName>
    </submittedName>
</protein>
<dbReference type="CDD" id="cd00198">
    <property type="entry name" value="vWFA"/>
    <property type="match status" value="1"/>
</dbReference>
<dbReference type="InterPro" id="IPR002035">
    <property type="entry name" value="VWF_A"/>
</dbReference>
<dbReference type="SUPFAM" id="SSF53300">
    <property type="entry name" value="vWA-like"/>
    <property type="match status" value="1"/>
</dbReference>
<name>A0A6P0CE66_9RHOB</name>
<keyword evidence="4" id="KW-1185">Reference proteome</keyword>
<organism evidence="3 4">
    <name type="scientific">Sulfitobacter sediminilitoris</name>
    <dbReference type="NCBI Taxonomy" id="2698830"/>
    <lineage>
        <taxon>Bacteria</taxon>
        <taxon>Pseudomonadati</taxon>
        <taxon>Pseudomonadota</taxon>
        <taxon>Alphaproteobacteria</taxon>
        <taxon>Rhodobacterales</taxon>
        <taxon>Roseobacteraceae</taxon>
        <taxon>Sulfitobacter</taxon>
    </lineage>
</organism>